<keyword evidence="5" id="KW-0449">Lipoprotein</keyword>
<organism evidence="8 9">
    <name type="scientific">Undibacterium luofuense</name>
    <dbReference type="NCBI Taxonomy" id="2828733"/>
    <lineage>
        <taxon>Bacteria</taxon>
        <taxon>Pseudomonadati</taxon>
        <taxon>Pseudomonadota</taxon>
        <taxon>Betaproteobacteria</taxon>
        <taxon>Burkholderiales</taxon>
        <taxon>Oxalobacteraceae</taxon>
        <taxon>Undibacterium</taxon>
    </lineage>
</organism>
<dbReference type="GO" id="GO:0009279">
    <property type="term" value="C:cell outer membrane"/>
    <property type="evidence" value="ECO:0007669"/>
    <property type="project" value="UniProtKB-SubCell"/>
</dbReference>
<dbReference type="InterPro" id="IPR008816">
    <property type="entry name" value="Gly_zipper_2TM_dom"/>
</dbReference>
<evidence type="ECO:0000256" key="1">
    <source>
        <dbReference type="ARBA" id="ARBA00004459"/>
    </source>
</evidence>
<feature type="chain" id="PRO_5037222020" evidence="6">
    <location>
        <begin position="19"/>
        <end position="161"/>
    </location>
</feature>
<evidence type="ECO:0000256" key="4">
    <source>
        <dbReference type="ARBA" id="ARBA00023139"/>
    </source>
</evidence>
<dbReference type="Pfam" id="PF05433">
    <property type="entry name" value="Rick_17kDa_Anti"/>
    <property type="match status" value="1"/>
</dbReference>
<dbReference type="AlphaFoldDB" id="A0A941I6S0"/>
<evidence type="ECO:0000259" key="7">
    <source>
        <dbReference type="Pfam" id="PF05433"/>
    </source>
</evidence>
<evidence type="ECO:0000256" key="5">
    <source>
        <dbReference type="ARBA" id="ARBA00023288"/>
    </source>
</evidence>
<keyword evidence="2 6" id="KW-0732">Signal</keyword>
<feature type="domain" description="Glycine zipper 2TM" evidence="7">
    <location>
        <begin position="69"/>
        <end position="110"/>
    </location>
</feature>
<protein>
    <submittedName>
        <fullName evidence="8">Glycine zipper 2TM domain-containing protein</fullName>
    </submittedName>
</protein>
<dbReference type="EMBL" id="JAGSPN010000004">
    <property type="protein sequence ID" value="MBR7781885.1"/>
    <property type="molecule type" value="Genomic_DNA"/>
</dbReference>
<keyword evidence="3" id="KW-0472">Membrane</keyword>
<dbReference type="Proteomes" id="UP000680067">
    <property type="component" value="Unassembled WGS sequence"/>
</dbReference>
<name>A0A941I6S0_9BURK</name>
<gene>
    <name evidence="8" type="ORF">KDM89_07025</name>
</gene>
<sequence length="161" mass="17588">MKPIYLVFPLVAMLAGCASTHYHNSQPGYRDYPQNYRNGYPQQYNSTYTETVTIVDLRPMNVQGRTSGGGAAVGALVGGVLGHQVGNGTGRDLATVGGAIAGAIAGNEMERNRTPDQVKYEFTFQFPNGERRVMVLDQRGYYRVGDRVRVTIQNGQIVAIN</sequence>
<comment type="subcellular location">
    <subcellularLocation>
        <location evidence="1">Cell outer membrane</location>
        <topology evidence="1">Lipid-anchor</topology>
    </subcellularLocation>
</comment>
<keyword evidence="4" id="KW-0564">Palmitate</keyword>
<reference evidence="8" key="1">
    <citation type="submission" date="2021-04" db="EMBL/GenBank/DDBJ databases">
        <title>novel species isolated from subtropical streams in China.</title>
        <authorList>
            <person name="Lu H."/>
        </authorList>
    </citation>
    <scope>NUCLEOTIDE SEQUENCE</scope>
    <source>
        <strain evidence="8">LFS511W</strain>
    </source>
</reference>
<dbReference type="PANTHER" id="PTHR35603:SF1">
    <property type="entry name" value="OUTER MEMBRANE LIPOPROTEIN SLYB"/>
    <property type="match status" value="1"/>
</dbReference>
<feature type="signal peptide" evidence="6">
    <location>
        <begin position="1"/>
        <end position="18"/>
    </location>
</feature>
<accession>A0A941I6S0</accession>
<evidence type="ECO:0000256" key="3">
    <source>
        <dbReference type="ARBA" id="ARBA00023136"/>
    </source>
</evidence>
<evidence type="ECO:0000313" key="9">
    <source>
        <dbReference type="Proteomes" id="UP000680067"/>
    </source>
</evidence>
<comment type="caution">
    <text evidence="8">The sequence shown here is derived from an EMBL/GenBank/DDBJ whole genome shotgun (WGS) entry which is preliminary data.</text>
</comment>
<dbReference type="RefSeq" id="WP_212687243.1">
    <property type="nucleotide sequence ID" value="NZ_JAGSPN010000004.1"/>
</dbReference>
<dbReference type="PROSITE" id="PS51257">
    <property type="entry name" value="PROKAR_LIPOPROTEIN"/>
    <property type="match status" value="1"/>
</dbReference>
<evidence type="ECO:0000256" key="2">
    <source>
        <dbReference type="ARBA" id="ARBA00022729"/>
    </source>
</evidence>
<dbReference type="InterPro" id="IPR051407">
    <property type="entry name" value="Bact_OM_lipoprot/Surf_antigen"/>
</dbReference>
<proteinExistence type="predicted"/>
<dbReference type="PANTHER" id="PTHR35603">
    <property type="match status" value="1"/>
</dbReference>
<evidence type="ECO:0000313" key="8">
    <source>
        <dbReference type="EMBL" id="MBR7781885.1"/>
    </source>
</evidence>
<keyword evidence="9" id="KW-1185">Reference proteome</keyword>
<evidence type="ECO:0000256" key="6">
    <source>
        <dbReference type="SAM" id="SignalP"/>
    </source>
</evidence>